<reference evidence="2 3" key="1">
    <citation type="submission" date="2016-10" db="EMBL/GenBank/DDBJ databases">
        <authorList>
            <person name="de Groot N.N."/>
        </authorList>
    </citation>
    <scope>NUCLEOTIDE SEQUENCE [LARGE SCALE GENOMIC DNA]</scope>
    <source>
        <strain evidence="2 3">DSM 3756</strain>
    </source>
</reference>
<protein>
    <submittedName>
        <fullName evidence="2">Uncharacterized protein</fullName>
    </submittedName>
</protein>
<evidence type="ECO:0000313" key="2">
    <source>
        <dbReference type="EMBL" id="SDW25302.1"/>
    </source>
</evidence>
<evidence type="ECO:0000256" key="1">
    <source>
        <dbReference type="SAM" id="MobiDB-lite"/>
    </source>
</evidence>
<gene>
    <name evidence="2" type="ORF">SAMN05443574_102139</name>
</gene>
<dbReference type="EMBL" id="FNOF01000002">
    <property type="protein sequence ID" value="SDW25302.1"/>
    <property type="molecule type" value="Genomic_DNA"/>
</dbReference>
<proteinExistence type="predicted"/>
<evidence type="ECO:0000313" key="3">
    <source>
        <dbReference type="Proteomes" id="UP000182573"/>
    </source>
</evidence>
<dbReference type="RefSeq" id="WP_004515363.1">
    <property type="nucleotide sequence ID" value="NZ_FNOF01000002.1"/>
</dbReference>
<feature type="region of interest" description="Disordered" evidence="1">
    <location>
        <begin position="1"/>
        <end position="46"/>
    </location>
</feature>
<dbReference type="AlphaFoldDB" id="A0A1H2S0N9"/>
<accession>A0A1H2S0N9</accession>
<organism evidence="2 3">
    <name type="scientific">Haloarcula vallismortis</name>
    <name type="common">Halobacterium vallismortis</name>
    <dbReference type="NCBI Taxonomy" id="28442"/>
    <lineage>
        <taxon>Archaea</taxon>
        <taxon>Methanobacteriati</taxon>
        <taxon>Methanobacteriota</taxon>
        <taxon>Stenosarchaea group</taxon>
        <taxon>Halobacteria</taxon>
        <taxon>Halobacteriales</taxon>
        <taxon>Haloarculaceae</taxon>
        <taxon>Haloarcula</taxon>
    </lineage>
</organism>
<dbReference type="STRING" id="28442.SAMN05443574_102139"/>
<name>A0A1H2S0N9_HALVA</name>
<sequence>MSKASAPATLPEKGVRNRSQYADTLHRLDQDADEPQPACPEAEYRSDAEFTDVPIAAYRPHYKLCGNPECFGGDWR</sequence>
<dbReference type="Proteomes" id="UP000182573">
    <property type="component" value="Unassembled WGS sequence"/>
</dbReference>